<dbReference type="AlphaFoldDB" id="A0A378L1E1"/>
<accession>A0A378L1E1</accession>
<gene>
    <name evidence="1" type="ORF">NCTC12376_01735</name>
</gene>
<dbReference type="EMBL" id="UGOW01000001">
    <property type="protein sequence ID" value="STY17920.1"/>
    <property type="molecule type" value="Genomic_DNA"/>
</dbReference>
<organism evidence="1 2">
    <name type="scientific">Legionella quateirensis</name>
    <dbReference type="NCBI Taxonomy" id="45072"/>
    <lineage>
        <taxon>Bacteria</taxon>
        <taxon>Pseudomonadati</taxon>
        <taxon>Pseudomonadota</taxon>
        <taxon>Gammaproteobacteria</taxon>
        <taxon>Legionellales</taxon>
        <taxon>Legionellaceae</taxon>
        <taxon>Legionella</taxon>
    </lineage>
</organism>
<sequence>MNKQEMPECTRRQKLKLFDVPFQLETTGQGLILDN</sequence>
<protein>
    <submittedName>
        <fullName evidence="1">Uncharacterized protein</fullName>
    </submittedName>
</protein>
<proteinExistence type="predicted"/>
<dbReference type="Proteomes" id="UP000254230">
    <property type="component" value="Unassembled WGS sequence"/>
</dbReference>
<evidence type="ECO:0000313" key="1">
    <source>
        <dbReference type="EMBL" id="STY17920.1"/>
    </source>
</evidence>
<reference evidence="1 2" key="1">
    <citation type="submission" date="2018-06" db="EMBL/GenBank/DDBJ databases">
        <authorList>
            <consortium name="Pathogen Informatics"/>
            <person name="Doyle S."/>
        </authorList>
    </citation>
    <scope>NUCLEOTIDE SEQUENCE [LARGE SCALE GENOMIC DNA]</scope>
    <source>
        <strain evidence="1 2">NCTC12376</strain>
    </source>
</reference>
<evidence type="ECO:0000313" key="2">
    <source>
        <dbReference type="Proteomes" id="UP000254230"/>
    </source>
</evidence>
<name>A0A378L1E1_9GAMM</name>